<sequence>MLQKAIRMTGLAALGGLALYAGYSAIDGDTLPGKRMFSAKSAPTAPTDTWVTANLAGDIENGVPAGMGPLVFADGQRADRIAKASDADDLYFAAFHADDETNGGRQIRGLPERQDEEKPAMTPNAVKADKPDDGKFFTTNPRRADKKDDGAFFTTNQQRTDKKDDGKFFSANPRLIAKKDDGDFYTANTPGGEFDPCLKADGTPYQGPGTALNPFAPTNPCLPKATAESYAEVVPPVVTPEPEPRVTRTRLPARRDYFAPEPALPKFGGGSDYKVI</sequence>
<feature type="region of interest" description="Disordered" evidence="1">
    <location>
        <begin position="102"/>
        <end position="149"/>
    </location>
</feature>
<feature type="region of interest" description="Disordered" evidence="1">
    <location>
        <begin position="235"/>
        <end position="276"/>
    </location>
</feature>
<comment type="caution">
    <text evidence="2">The sequence shown here is derived from an EMBL/GenBank/DDBJ whole genome shotgun (WGS) entry which is preliminary data.</text>
</comment>
<evidence type="ECO:0000256" key="1">
    <source>
        <dbReference type="SAM" id="MobiDB-lite"/>
    </source>
</evidence>
<proteinExistence type="predicted"/>
<dbReference type="RefSeq" id="WP_116392687.1">
    <property type="nucleotide sequence ID" value="NZ_QUQO01000001.1"/>
</dbReference>
<dbReference type="InParanoid" id="A0A371RKU1"/>
<organism evidence="2 3">
    <name type="scientific">Parvularcula marina</name>
    <dbReference type="NCBI Taxonomy" id="2292771"/>
    <lineage>
        <taxon>Bacteria</taxon>
        <taxon>Pseudomonadati</taxon>
        <taxon>Pseudomonadota</taxon>
        <taxon>Alphaproteobacteria</taxon>
        <taxon>Parvularculales</taxon>
        <taxon>Parvularculaceae</taxon>
        <taxon>Parvularcula</taxon>
    </lineage>
</organism>
<dbReference type="OrthoDB" id="9992174at2"/>
<accession>A0A371RKU1</accession>
<dbReference type="Proteomes" id="UP000264589">
    <property type="component" value="Unassembled WGS sequence"/>
</dbReference>
<gene>
    <name evidence="2" type="ORF">DX908_12750</name>
</gene>
<dbReference type="EMBL" id="QUQO01000001">
    <property type="protein sequence ID" value="RFB06054.1"/>
    <property type="molecule type" value="Genomic_DNA"/>
</dbReference>
<feature type="compositionally biased region" description="Basic and acidic residues" evidence="1">
    <location>
        <begin position="110"/>
        <end position="119"/>
    </location>
</feature>
<feature type="compositionally biased region" description="Gly residues" evidence="1">
    <location>
        <begin position="267"/>
        <end position="276"/>
    </location>
</feature>
<dbReference type="AlphaFoldDB" id="A0A371RKU1"/>
<keyword evidence="3" id="KW-1185">Reference proteome</keyword>
<evidence type="ECO:0000313" key="2">
    <source>
        <dbReference type="EMBL" id="RFB06054.1"/>
    </source>
</evidence>
<reference evidence="2 3" key="1">
    <citation type="submission" date="2018-08" db="EMBL/GenBank/DDBJ databases">
        <title>Parvularcula sp. SM1705, isolated from surface water of the South Sea China.</title>
        <authorList>
            <person name="Sun L."/>
        </authorList>
    </citation>
    <scope>NUCLEOTIDE SEQUENCE [LARGE SCALE GENOMIC DNA]</scope>
    <source>
        <strain evidence="2 3">SM1705</strain>
    </source>
</reference>
<name>A0A371RKU1_9PROT</name>
<evidence type="ECO:0000313" key="3">
    <source>
        <dbReference type="Proteomes" id="UP000264589"/>
    </source>
</evidence>
<protein>
    <submittedName>
        <fullName evidence="2">Uncharacterized protein</fullName>
    </submittedName>
</protein>